<accession>A0A9P4JP56</accession>
<evidence type="ECO:0000256" key="1">
    <source>
        <dbReference type="SAM" id="MobiDB-lite"/>
    </source>
</evidence>
<reference evidence="3" key="1">
    <citation type="journal article" date="2020" name="Stud. Mycol.">
        <title>101 Dothideomycetes genomes: a test case for predicting lifestyles and emergence of pathogens.</title>
        <authorList>
            <person name="Haridas S."/>
            <person name="Albert R."/>
            <person name="Binder M."/>
            <person name="Bloem J."/>
            <person name="Labutti K."/>
            <person name="Salamov A."/>
            <person name="Andreopoulos B."/>
            <person name="Baker S."/>
            <person name="Barry K."/>
            <person name="Bills G."/>
            <person name="Bluhm B."/>
            <person name="Cannon C."/>
            <person name="Castanera R."/>
            <person name="Culley D."/>
            <person name="Daum C."/>
            <person name="Ezra D."/>
            <person name="Gonzalez J."/>
            <person name="Henrissat B."/>
            <person name="Kuo A."/>
            <person name="Liang C."/>
            <person name="Lipzen A."/>
            <person name="Lutzoni F."/>
            <person name="Magnuson J."/>
            <person name="Mondo S."/>
            <person name="Nolan M."/>
            <person name="Ohm R."/>
            <person name="Pangilinan J."/>
            <person name="Park H.-J."/>
            <person name="Ramirez L."/>
            <person name="Alfaro M."/>
            <person name="Sun H."/>
            <person name="Tritt A."/>
            <person name="Yoshinaga Y."/>
            <person name="Zwiers L.-H."/>
            <person name="Turgeon B."/>
            <person name="Goodwin S."/>
            <person name="Spatafora J."/>
            <person name="Crous P."/>
            <person name="Grigoriev I."/>
        </authorList>
    </citation>
    <scope>NUCLEOTIDE SEQUENCE</scope>
    <source>
        <strain evidence="3">ATCC 74209</strain>
    </source>
</reference>
<feature type="compositionally biased region" description="Basic residues" evidence="1">
    <location>
        <begin position="341"/>
        <end position="373"/>
    </location>
</feature>
<dbReference type="SMART" id="SM01083">
    <property type="entry name" value="Cir_N"/>
    <property type="match status" value="1"/>
</dbReference>
<feature type="compositionally biased region" description="Basic residues" evidence="1">
    <location>
        <begin position="287"/>
        <end position="313"/>
    </location>
</feature>
<feature type="region of interest" description="Disordered" evidence="1">
    <location>
        <begin position="32"/>
        <end position="98"/>
    </location>
</feature>
<dbReference type="InterPro" id="IPR019339">
    <property type="entry name" value="CIR_N_dom"/>
</dbReference>
<dbReference type="OrthoDB" id="2159131at2759"/>
<gene>
    <name evidence="3" type="ORF">GQ43DRAFT_439122</name>
</gene>
<dbReference type="PANTHER" id="PTHR22093">
    <property type="entry name" value="LEUKOCYTE RECEPTOR CLUSTER LRC MEMBER 1"/>
    <property type="match status" value="1"/>
</dbReference>
<feature type="region of interest" description="Disordered" evidence="1">
    <location>
        <begin position="148"/>
        <end position="168"/>
    </location>
</feature>
<protein>
    <recommendedName>
        <fullName evidence="2">CBF1-interacting co-repressor CIR N-terminal domain-containing protein</fullName>
    </recommendedName>
</protein>
<keyword evidence="4" id="KW-1185">Reference proteome</keyword>
<proteinExistence type="predicted"/>
<feature type="region of interest" description="Disordered" evidence="1">
    <location>
        <begin position="192"/>
        <end position="406"/>
    </location>
</feature>
<comment type="caution">
    <text evidence="3">The sequence shown here is derived from an EMBL/GenBank/DDBJ whole genome shotgun (WGS) entry which is preliminary data.</text>
</comment>
<dbReference type="PANTHER" id="PTHR22093:SF0">
    <property type="entry name" value="LEUKOCYTE RECEPTOR CLUSTER MEMBER 1"/>
    <property type="match status" value="1"/>
</dbReference>
<evidence type="ECO:0000313" key="4">
    <source>
        <dbReference type="Proteomes" id="UP000799536"/>
    </source>
</evidence>
<feature type="compositionally biased region" description="Basic and acidic residues" evidence="1">
    <location>
        <begin position="392"/>
        <end position="406"/>
    </location>
</feature>
<dbReference type="AlphaFoldDB" id="A0A9P4JP56"/>
<feature type="domain" description="CBF1-interacting co-repressor CIR N-terminal" evidence="2">
    <location>
        <begin position="10"/>
        <end position="46"/>
    </location>
</feature>
<dbReference type="EMBL" id="ML993913">
    <property type="protein sequence ID" value="KAF2203118.1"/>
    <property type="molecule type" value="Genomic_DNA"/>
</dbReference>
<feature type="compositionally biased region" description="Basic and acidic residues" evidence="1">
    <location>
        <begin position="256"/>
        <end position="273"/>
    </location>
</feature>
<evidence type="ECO:0000259" key="2">
    <source>
        <dbReference type="SMART" id="SM01083"/>
    </source>
</evidence>
<feature type="compositionally biased region" description="Basic and acidic residues" evidence="1">
    <location>
        <begin position="314"/>
        <end position="340"/>
    </location>
</feature>
<dbReference type="InterPro" id="IPR039875">
    <property type="entry name" value="LENG1-like"/>
</dbReference>
<dbReference type="Proteomes" id="UP000799536">
    <property type="component" value="Unassembled WGS sequence"/>
</dbReference>
<name>A0A9P4JP56_9PLEO</name>
<evidence type="ECO:0000313" key="3">
    <source>
        <dbReference type="EMBL" id="KAF2203118.1"/>
    </source>
</evidence>
<organism evidence="3 4">
    <name type="scientific">Delitschia confertaspora ATCC 74209</name>
    <dbReference type="NCBI Taxonomy" id="1513339"/>
    <lineage>
        <taxon>Eukaryota</taxon>
        <taxon>Fungi</taxon>
        <taxon>Dikarya</taxon>
        <taxon>Ascomycota</taxon>
        <taxon>Pezizomycotina</taxon>
        <taxon>Dothideomycetes</taxon>
        <taxon>Pleosporomycetidae</taxon>
        <taxon>Pleosporales</taxon>
        <taxon>Delitschiaceae</taxon>
        <taxon>Delitschia</taxon>
    </lineage>
</organism>
<sequence length="406" mass="48022">MPLHLLGKKSWNVYNSANVAKVKADIAAAEAREAEEERQMQELEAERRAAILRGRTPPPLPDIESKRDEKHGRRSGNTGLGGGRKHRRLAGEDDTDRDIRLAKDVTAPQPENDAAKFRLRNPNIEASLTDPAGHINLFPIDEKAAIQREKRERNADAEAEKKKKERELEDQYTMRFSNAAGREGLHKQPWYAGHGFSGMPQEEKAASSTGAMEFPGLENKDVWGREDPRRKEREQARISANDPLLLVRKGVAKTNEYNRKKKEWEMNRLRELQELEAQQEEEDRRERHSRRKSHHEKHRSSRHRQHRDRSRSKERRDDRRRSRSPRRDRADDREKEDRQDKRRRSRSRRHSRHHSRRHSHSRSPSRSRSRSRSPGRERDRARDRHHRKRPDKHRELRSYRGERPSG</sequence>
<feature type="compositionally biased region" description="Basic and acidic residues" evidence="1">
    <location>
        <begin position="218"/>
        <end position="236"/>
    </location>
</feature>
<feature type="compositionally biased region" description="Basic and acidic residues" evidence="1">
    <location>
        <begin position="32"/>
        <end position="49"/>
    </location>
</feature>